<keyword evidence="1" id="KW-0399">Innate immunity</keyword>
<reference evidence="11" key="1">
    <citation type="submission" date="2025-08" db="UniProtKB">
        <authorList>
            <consortium name="Ensembl"/>
        </authorList>
    </citation>
    <scope>IDENTIFICATION</scope>
</reference>
<dbReference type="SMART" id="SM00449">
    <property type="entry name" value="SPRY"/>
    <property type="match status" value="1"/>
</dbReference>
<keyword evidence="12" id="KW-1185">Reference proteome</keyword>
<gene>
    <name evidence="11" type="primary">TRAF5</name>
</gene>
<dbReference type="SMART" id="SM00184">
    <property type="entry name" value="RING"/>
    <property type="match status" value="1"/>
</dbReference>
<feature type="domain" description="B box-type" evidence="9">
    <location>
        <begin position="163"/>
        <end position="203"/>
    </location>
</feature>
<evidence type="ECO:0000256" key="1">
    <source>
        <dbReference type="ARBA" id="ARBA00022588"/>
    </source>
</evidence>
<dbReference type="GO" id="GO:0005737">
    <property type="term" value="C:cytoplasm"/>
    <property type="evidence" value="ECO:0007669"/>
    <property type="project" value="UniProtKB-ARBA"/>
</dbReference>
<dbReference type="Gene3D" id="2.60.120.920">
    <property type="match status" value="1"/>
</dbReference>
<dbReference type="InterPro" id="IPR000315">
    <property type="entry name" value="Znf_B-box"/>
</dbReference>
<dbReference type="CDD" id="cd16040">
    <property type="entry name" value="SPRY_PRY_SNTX"/>
    <property type="match status" value="1"/>
</dbReference>
<dbReference type="InterPro" id="IPR013320">
    <property type="entry name" value="ConA-like_dom_sf"/>
</dbReference>
<name>A0AAX7SYG0_ASTCA</name>
<dbReference type="Gene3D" id="4.10.830.40">
    <property type="match status" value="1"/>
</dbReference>
<evidence type="ECO:0000256" key="3">
    <source>
        <dbReference type="ARBA" id="ARBA00022771"/>
    </source>
</evidence>
<dbReference type="Pfam" id="PF00622">
    <property type="entry name" value="SPRY"/>
    <property type="match status" value="1"/>
</dbReference>
<evidence type="ECO:0000313" key="11">
    <source>
        <dbReference type="Ensembl" id="ENSACLP00000049513.1"/>
    </source>
</evidence>
<dbReference type="InterPro" id="IPR003877">
    <property type="entry name" value="SPRY_dom"/>
</dbReference>
<dbReference type="PRINTS" id="PR01407">
    <property type="entry name" value="BUTYPHLNCDUF"/>
</dbReference>
<feature type="domain" description="B30.2/SPRY" evidence="10">
    <location>
        <begin position="380"/>
        <end position="572"/>
    </location>
</feature>
<keyword evidence="5" id="KW-0391">Immunity</keyword>
<dbReference type="SUPFAM" id="SSF57850">
    <property type="entry name" value="RING/U-box"/>
    <property type="match status" value="1"/>
</dbReference>
<dbReference type="PROSITE" id="PS50188">
    <property type="entry name" value="B302_SPRY"/>
    <property type="match status" value="1"/>
</dbReference>
<dbReference type="Proteomes" id="UP000265100">
    <property type="component" value="Unplaced"/>
</dbReference>
<evidence type="ECO:0000256" key="4">
    <source>
        <dbReference type="ARBA" id="ARBA00022833"/>
    </source>
</evidence>
<dbReference type="InterPro" id="IPR017907">
    <property type="entry name" value="Znf_RING_CS"/>
</dbReference>
<dbReference type="CDD" id="cd19769">
    <property type="entry name" value="Bbox2_TRIM16-like"/>
    <property type="match status" value="1"/>
</dbReference>
<dbReference type="GeneTree" id="ENSGT01150000286922"/>
<evidence type="ECO:0000259" key="8">
    <source>
        <dbReference type="PROSITE" id="PS50089"/>
    </source>
</evidence>
<accession>A0AAX7SYG0</accession>
<dbReference type="Pfam" id="PF15227">
    <property type="entry name" value="zf-C3HC4_4"/>
    <property type="match status" value="1"/>
</dbReference>
<dbReference type="Gene3D" id="3.30.160.60">
    <property type="entry name" value="Classic Zinc Finger"/>
    <property type="match status" value="1"/>
</dbReference>
<evidence type="ECO:0000256" key="5">
    <source>
        <dbReference type="ARBA" id="ARBA00022859"/>
    </source>
</evidence>
<dbReference type="PROSITE" id="PS50119">
    <property type="entry name" value="ZF_BBOX"/>
    <property type="match status" value="1"/>
</dbReference>
<sequence>MEEKRTQSLTLRGEMAQKGVQLDEETFSCSICLDLLKGPVTIPCGHSYCMNCIKTHFDEEDRKGIHSCPQCRKTFIPRPVLEKNTILAALVEQLKKTGLQAAPADHCFAGPEDVACDVCTGRKWKAVKSCLFCLASYCEKHLQPHYDSPSLKKHKLVAPSKKLQENICSRHDEVMKIFCRTDQQSICFVCSMDEHKGHETVPAAAERTEKQKELEVRRLNIQQRIQEREKDVKLLQREVEAINGSADKAVEDSEKMFTELIRLLQKRSSDVKQQVRSQQETEVSRVKELQEKLEQEIAELKRKDGELEQLSHTEDNNQFLHNYPSLSALSESTHSSSINIRPLRYFEDVTAAVSETRDKLQDILREEWTNISLTVTEVDVLLSPPEPKTRAGFLKYSHEITLDPNTAHRRLLLSEENRKVTKNNQQQSYSDHPDRFIGCFQVLSRESLTGRCYWEVEWRGRGICVAVTYKNISRKKDFNECFFGYNDKSWALRCDTNSYKFWHNKVQTHLSGPRSSRVGVYLDHRAGILSFYSVSETMTLLHRVQTTFTQPLYAGLFPYYSDGVTAELIKVK</sequence>
<dbReference type="InterPro" id="IPR001841">
    <property type="entry name" value="Znf_RING"/>
</dbReference>
<organism evidence="11 12">
    <name type="scientific">Astatotilapia calliptera</name>
    <name type="common">Eastern happy</name>
    <name type="synonym">Chromis callipterus</name>
    <dbReference type="NCBI Taxonomy" id="8154"/>
    <lineage>
        <taxon>Eukaryota</taxon>
        <taxon>Metazoa</taxon>
        <taxon>Chordata</taxon>
        <taxon>Craniata</taxon>
        <taxon>Vertebrata</taxon>
        <taxon>Euteleostomi</taxon>
        <taxon>Actinopterygii</taxon>
        <taxon>Neopterygii</taxon>
        <taxon>Teleostei</taxon>
        <taxon>Neoteleostei</taxon>
        <taxon>Acanthomorphata</taxon>
        <taxon>Ovalentaria</taxon>
        <taxon>Cichlomorphae</taxon>
        <taxon>Cichliformes</taxon>
        <taxon>Cichlidae</taxon>
        <taxon>African cichlids</taxon>
        <taxon>Pseudocrenilabrinae</taxon>
        <taxon>Haplochromini</taxon>
        <taxon>Astatotilapia</taxon>
    </lineage>
</organism>
<proteinExistence type="predicted"/>
<dbReference type="Gene3D" id="3.30.40.10">
    <property type="entry name" value="Zinc/RING finger domain, C3HC4 (zinc finger)"/>
    <property type="match status" value="1"/>
</dbReference>
<dbReference type="Pfam" id="PF25600">
    <property type="entry name" value="TRIM_CC"/>
    <property type="match status" value="1"/>
</dbReference>
<dbReference type="PANTHER" id="PTHR25465:SF5">
    <property type="entry name" value="E3 UBIQUITIN_ISG15 LIGASE TRIM25-RELATED"/>
    <property type="match status" value="1"/>
</dbReference>
<dbReference type="GO" id="GO:0008270">
    <property type="term" value="F:zinc ion binding"/>
    <property type="evidence" value="ECO:0007669"/>
    <property type="project" value="UniProtKB-KW"/>
</dbReference>
<evidence type="ECO:0000256" key="7">
    <source>
        <dbReference type="SAM" id="Coils"/>
    </source>
</evidence>
<dbReference type="PROSITE" id="PS00518">
    <property type="entry name" value="ZF_RING_1"/>
    <property type="match status" value="1"/>
</dbReference>
<dbReference type="InterPro" id="IPR043136">
    <property type="entry name" value="B30.2/SPRY_sf"/>
</dbReference>
<evidence type="ECO:0000256" key="2">
    <source>
        <dbReference type="ARBA" id="ARBA00022723"/>
    </source>
</evidence>
<feature type="domain" description="RING-type" evidence="8">
    <location>
        <begin position="29"/>
        <end position="72"/>
    </location>
</feature>
<dbReference type="SMART" id="SM00589">
    <property type="entry name" value="PRY"/>
    <property type="match status" value="1"/>
</dbReference>
<evidence type="ECO:0000259" key="10">
    <source>
        <dbReference type="PROSITE" id="PS50188"/>
    </source>
</evidence>
<dbReference type="InterPro" id="IPR001870">
    <property type="entry name" value="B30.2/SPRY"/>
</dbReference>
<dbReference type="SUPFAM" id="SSF57845">
    <property type="entry name" value="B-box zinc-binding domain"/>
    <property type="match status" value="1"/>
</dbReference>
<dbReference type="InterPro" id="IPR003879">
    <property type="entry name" value="Butyrophylin_SPRY"/>
</dbReference>
<protein>
    <recommendedName>
        <fullName evidence="13">Tripartite motif-containing protein 16-like</fullName>
    </recommendedName>
</protein>
<dbReference type="Pfam" id="PF00643">
    <property type="entry name" value="zf-B_box"/>
    <property type="match status" value="1"/>
</dbReference>
<dbReference type="SUPFAM" id="SSF49899">
    <property type="entry name" value="Concanavalin A-like lectins/glucanases"/>
    <property type="match status" value="1"/>
</dbReference>
<dbReference type="InterPro" id="IPR013083">
    <property type="entry name" value="Znf_RING/FYVE/PHD"/>
</dbReference>
<dbReference type="PROSITE" id="PS50089">
    <property type="entry name" value="ZF_RING_2"/>
    <property type="match status" value="1"/>
</dbReference>
<keyword evidence="7" id="KW-0175">Coiled coil</keyword>
<evidence type="ECO:0000256" key="6">
    <source>
        <dbReference type="PROSITE-ProRule" id="PRU00024"/>
    </source>
</evidence>
<dbReference type="Pfam" id="PF13765">
    <property type="entry name" value="PRY"/>
    <property type="match status" value="1"/>
</dbReference>
<evidence type="ECO:0008006" key="13">
    <source>
        <dbReference type="Google" id="ProtNLM"/>
    </source>
</evidence>
<dbReference type="AlphaFoldDB" id="A0AAX7SYG0"/>
<keyword evidence="3 6" id="KW-0863">Zinc-finger</keyword>
<feature type="coiled-coil region" evidence="7">
    <location>
        <begin position="276"/>
        <end position="313"/>
    </location>
</feature>
<keyword evidence="4" id="KW-0862">Zinc</keyword>
<dbReference type="InterPro" id="IPR006574">
    <property type="entry name" value="PRY"/>
</dbReference>
<feature type="coiled-coil region" evidence="7">
    <location>
        <begin position="211"/>
        <end position="245"/>
    </location>
</feature>
<dbReference type="InterPro" id="IPR058030">
    <property type="entry name" value="TRIM8/14/16/25/29/45/65_CC"/>
</dbReference>
<dbReference type="Ensembl" id="ENSACLT00000075134.1">
    <property type="protein sequence ID" value="ENSACLP00000049513.1"/>
    <property type="gene ID" value="ENSACLG00000038912.1"/>
</dbReference>
<dbReference type="SMART" id="SM00336">
    <property type="entry name" value="BBOX"/>
    <property type="match status" value="1"/>
</dbReference>
<evidence type="ECO:0000259" key="9">
    <source>
        <dbReference type="PROSITE" id="PS50119"/>
    </source>
</evidence>
<reference evidence="11" key="2">
    <citation type="submission" date="2025-09" db="UniProtKB">
        <authorList>
            <consortium name="Ensembl"/>
        </authorList>
    </citation>
    <scope>IDENTIFICATION</scope>
</reference>
<evidence type="ECO:0000313" key="12">
    <source>
        <dbReference type="Proteomes" id="UP000265100"/>
    </source>
</evidence>
<dbReference type="PANTHER" id="PTHR25465">
    <property type="entry name" value="B-BOX DOMAIN CONTAINING"/>
    <property type="match status" value="1"/>
</dbReference>
<keyword evidence="2" id="KW-0479">Metal-binding</keyword>
<dbReference type="InterPro" id="IPR051051">
    <property type="entry name" value="E3_ubiq-ligase_TRIM/RNF"/>
</dbReference>
<dbReference type="GO" id="GO:0045087">
    <property type="term" value="P:innate immune response"/>
    <property type="evidence" value="ECO:0007669"/>
    <property type="project" value="UniProtKB-KW"/>
</dbReference>